<keyword evidence="2 5" id="KW-0812">Transmembrane</keyword>
<feature type="non-terminal residue" evidence="7">
    <location>
        <position position="347"/>
    </location>
</feature>
<dbReference type="GO" id="GO:0016020">
    <property type="term" value="C:membrane"/>
    <property type="evidence" value="ECO:0007669"/>
    <property type="project" value="UniProtKB-SubCell"/>
</dbReference>
<gene>
    <name evidence="7" type="ORF">X975_25006</name>
</gene>
<feature type="transmembrane region" description="Helical" evidence="5">
    <location>
        <begin position="200"/>
        <end position="220"/>
    </location>
</feature>
<organism evidence="7 8">
    <name type="scientific">Stegodyphus mimosarum</name>
    <name type="common">African social velvet spider</name>
    <dbReference type="NCBI Taxonomy" id="407821"/>
    <lineage>
        <taxon>Eukaryota</taxon>
        <taxon>Metazoa</taxon>
        <taxon>Ecdysozoa</taxon>
        <taxon>Arthropoda</taxon>
        <taxon>Chelicerata</taxon>
        <taxon>Arachnida</taxon>
        <taxon>Araneae</taxon>
        <taxon>Araneomorphae</taxon>
        <taxon>Entelegynae</taxon>
        <taxon>Eresoidea</taxon>
        <taxon>Eresidae</taxon>
        <taxon>Stegodyphus</taxon>
    </lineage>
</organism>
<evidence type="ECO:0000256" key="3">
    <source>
        <dbReference type="ARBA" id="ARBA00022989"/>
    </source>
</evidence>
<feature type="transmembrane region" description="Helical" evidence="5">
    <location>
        <begin position="264"/>
        <end position="284"/>
    </location>
</feature>
<evidence type="ECO:0000256" key="2">
    <source>
        <dbReference type="ARBA" id="ARBA00022692"/>
    </source>
</evidence>
<dbReference type="InterPro" id="IPR000620">
    <property type="entry name" value="EamA_dom"/>
</dbReference>
<proteinExistence type="predicted"/>
<dbReference type="Pfam" id="PF00892">
    <property type="entry name" value="EamA"/>
    <property type="match status" value="1"/>
</dbReference>
<dbReference type="EMBL" id="KK117164">
    <property type="protein sequence ID" value="KFM69726.1"/>
    <property type="molecule type" value="Genomic_DNA"/>
</dbReference>
<evidence type="ECO:0000313" key="7">
    <source>
        <dbReference type="EMBL" id="KFM69726.1"/>
    </source>
</evidence>
<feature type="transmembrane region" description="Helical" evidence="5">
    <location>
        <begin position="140"/>
        <end position="159"/>
    </location>
</feature>
<evidence type="ECO:0000256" key="5">
    <source>
        <dbReference type="SAM" id="Phobius"/>
    </source>
</evidence>
<keyword evidence="3 5" id="KW-1133">Transmembrane helix</keyword>
<dbReference type="Proteomes" id="UP000054359">
    <property type="component" value="Unassembled WGS sequence"/>
</dbReference>
<keyword evidence="8" id="KW-1185">Reference proteome</keyword>
<comment type="subcellular location">
    <subcellularLocation>
        <location evidence="1">Membrane</location>
        <topology evidence="1">Multi-pass membrane protein</topology>
    </subcellularLocation>
</comment>
<dbReference type="SUPFAM" id="SSF103481">
    <property type="entry name" value="Multidrug resistance efflux transporter EmrE"/>
    <property type="match status" value="1"/>
</dbReference>
<feature type="transmembrane region" description="Helical" evidence="5">
    <location>
        <begin position="81"/>
        <end position="100"/>
    </location>
</feature>
<feature type="transmembrane region" description="Helical" evidence="5">
    <location>
        <begin position="50"/>
        <end position="69"/>
    </location>
</feature>
<name>A0A087TX87_STEMI</name>
<dbReference type="AlphaFoldDB" id="A0A087TX87"/>
<protein>
    <submittedName>
        <fullName evidence="7">Solute carrier family 35 member G1</fullName>
    </submittedName>
</protein>
<feature type="transmembrane region" description="Helical" evidence="5">
    <location>
        <begin position="112"/>
        <end position="134"/>
    </location>
</feature>
<feature type="transmembrane region" description="Helical" evidence="5">
    <location>
        <begin position="318"/>
        <end position="336"/>
    </location>
</feature>
<dbReference type="PANTHER" id="PTHR22911">
    <property type="entry name" value="ACYL-MALONYL CONDENSING ENZYME-RELATED"/>
    <property type="match status" value="1"/>
</dbReference>
<dbReference type="OrthoDB" id="306876at2759"/>
<sequence>MFRKKKYSVTNIQQVLTLSTESIISKSSSAYHPKKEKDEIVHRSLNYKPFLALFYVLISCIFLILASVITKKITYIHPAQISIVRHAGLLVGGLPVAIYCKKNILGPKEYRLSLIILSFLTSTSLFLFLMAFKYLPLTEVAIIMSTLPAMVGISARMYLKEPCGSIQTFATILTICGVLLSIDMLELIEKREVMKFNVNLLIGLSCAVSSVIFMSVSYIWTRKLKDVHFSIVNIFCGFIGVLENTTIAATISSYSWPRCGYDPLLITLFGIICFLGHLGLLRAVQIEHVSIVSVTKAAMDIIVAMVYQVVFFKSYPNLYNIGGALLVIICIGIIGIKKWLEEIPEDT</sequence>
<accession>A0A087TX87</accession>
<feature type="transmembrane region" description="Helical" evidence="5">
    <location>
        <begin position="291"/>
        <end position="312"/>
    </location>
</feature>
<dbReference type="STRING" id="407821.A0A087TX87"/>
<dbReference type="PANTHER" id="PTHR22911:SF6">
    <property type="entry name" value="SOLUTE CARRIER FAMILY 35 MEMBER G1"/>
    <property type="match status" value="1"/>
</dbReference>
<feature type="transmembrane region" description="Helical" evidence="5">
    <location>
        <begin position="232"/>
        <end position="252"/>
    </location>
</feature>
<feature type="transmembrane region" description="Helical" evidence="5">
    <location>
        <begin position="166"/>
        <end position="188"/>
    </location>
</feature>
<evidence type="ECO:0000256" key="4">
    <source>
        <dbReference type="ARBA" id="ARBA00023136"/>
    </source>
</evidence>
<dbReference type="InterPro" id="IPR037185">
    <property type="entry name" value="EmrE-like"/>
</dbReference>
<reference evidence="7 8" key="1">
    <citation type="submission" date="2013-11" db="EMBL/GenBank/DDBJ databases">
        <title>Genome sequencing of Stegodyphus mimosarum.</title>
        <authorList>
            <person name="Bechsgaard J."/>
        </authorList>
    </citation>
    <scope>NUCLEOTIDE SEQUENCE [LARGE SCALE GENOMIC DNA]</scope>
</reference>
<evidence type="ECO:0000313" key="8">
    <source>
        <dbReference type="Proteomes" id="UP000054359"/>
    </source>
</evidence>
<feature type="domain" description="EamA" evidence="6">
    <location>
        <begin position="52"/>
        <end position="181"/>
    </location>
</feature>
<evidence type="ECO:0000256" key="1">
    <source>
        <dbReference type="ARBA" id="ARBA00004141"/>
    </source>
</evidence>
<keyword evidence="4 5" id="KW-0472">Membrane</keyword>
<evidence type="ECO:0000259" key="6">
    <source>
        <dbReference type="Pfam" id="PF00892"/>
    </source>
</evidence>